<keyword evidence="2" id="KW-1185">Reference proteome</keyword>
<sequence length="1108" mass="125459">MFTQYACVVYYLFRSMEQSSSLTLVLQSSNLFAQVDPTIYSQLTQLLTHCLQNSQGLITLEQRIKDTVSSSQERIFLTLTALYLTHTVAPEVQWVAGIVLKNTLKDNIVALRENGKEELENIKRALFIVLQHSIENGDSTIMKSKKLEEEYYMLISALIVKEFNQNDKETALFDEIIRAYQRTYNFHILRIINDVFEEGNDDRMWRFVPQILPATIHYLSTGVRENKLLFNIWILMQTTQWTIGVDQDALNACFNGEIITSILKVTLEQGMVEVRKPHVDQKYAVMQANLTIEALQEKRYSAKILTLLFRDFLNASTQFKNKYSKPNCKLVYTLSLKCLQYFLPYFLQSITFNQARFNNQGENEEEEDFDIEFQSLVVQTLSLMSTLISLYPKIILKELKQISQSLLLTMFIYSLKSPFEQEKNYQDDRNLFLNDFLMDASVDYESNLSIRSTMVDFIEEMLQHSDFNKQTLESVIAMLTSDAYSVNGMQLPQSGQVLASLQTLTSINNVIPETQLFIPEGYLVLKQELAFFLIGSMHDFLSIQEAHVQSCLALLTSQSEHAKNILLKLRASWLLEKLASNEGIAKKGSPLVKATFEAIAELFAQSQDFVENYQYLKTIHKYIKLIDLKGTYPDRYQQLVALFMQKSAEMIPLCNEETVHVPLEGLTFLSKIDNECCARVCGEVMPGIIALYAKYYSDGMIGADIVDLLKLWARIPNNLAFATLFLEPHIFSIINQFYKAVSTPGAQQEAQKLIDSSLLKNMLSIFGAYLTSLTPDTSAANPLLLQSLDRVFVMLLEIMNASKEVFVCLYILYPLTVYTQNLPLIVKQYAEQVLVLLRKILGMPGGLEESALLYAGHWVLALVHQGILQGEAHQQVILLLMARFARANMPSTAKSFMLPLASSILAYGAPTITFLLRHSQDDFRHMLSRWLQYFPSFTDKFSRDLSRRALTSILKVSAGEIGIASVMLQPGQYSKEDVLLQVGILSMLAADLVYKEGKAIGGTGDEDFVDDDDDYGEDIEVDQDGNQLDALDDFDDECTDAADQQDEAYLLAQYAPLLQGGYDQVKALSEAIRAIGHATVSKIVKAVKQSGSDHFSKAEKDAVMGVFQ</sequence>
<dbReference type="AlphaFoldDB" id="A0A8J8SXI9"/>
<dbReference type="Proteomes" id="UP000785679">
    <property type="component" value="Unassembled WGS sequence"/>
</dbReference>
<dbReference type="SUPFAM" id="SSF48371">
    <property type="entry name" value="ARM repeat"/>
    <property type="match status" value="1"/>
</dbReference>
<proteinExistence type="predicted"/>
<evidence type="ECO:0008006" key="3">
    <source>
        <dbReference type="Google" id="ProtNLM"/>
    </source>
</evidence>
<comment type="caution">
    <text evidence="1">The sequence shown here is derived from an EMBL/GenBank/DDBJ whole genome shotgun (WGS) entry which is preliminary data.</text>
</comment>
<name>A0A8J8SXI9_HALGN</name>
<dbReference type="InterPro" id="IPR011989">
    <property type="entry name" value="ARM-like"/>
</dbReference>
<dbReference type="EMBL" id="RRYP01017166">
    <property type="protein sequence ID" value="TNV74300.1"/>
    <property type="molecule type" value="Genomic_DNA"/>
</dbReference>
<dbReference type="OrthoDB" id="3945418at2759"/>
<reference evidence="1" key="1">
    <citation type="submission" date="2019-06" db="EMBL/GenBank/DDBJ databases">
        <authorList>
            <person name="Zheng W."/>
        </authorList>
    </citation>
    <scope>NUCLEOTIDE SEQUENCE</scope>
    <source>
        <strain evidence="1">QDHG01</strain>
    </source>
</reference>
<protein>
    <recommendedName>
        <fullName evidence="3">Importin N-terminal domain-containing protein</fullName>
    </recommendedName>
</protein>
<evidence type="ECO:0000313" key="1">
    <source>
        <dbReference type="EMBL" id="TNV74300.1"/>
    </source>
</evidence>
<organism evidence="1 2">
    <name type="scientific">Halteria grandinella</name>
    <dbReference type="NCBI Taxonomy" id="5974"/>
    <lineage>
        <taxon>Eukaryota</taxon>
        <taxon>Sar</taxon>
        <taxon>Alveolata</taxon>
        <taxon>Ciliophora</taxon>
        <taxon>Intramacronucleata</taxon>
        <taxon>Spirotrichea</taxon>
        <taxon>Stichotrichia</taxon>
        <taxon>Sporadotrichida</taxon>
        <taxon>Halteriidae</taxon>
        <taxon>Halteria</taxon>
    </lineage>
</organism>
<dbReference type="InterPro" id="IPR016024">
    <property type="entry name" value="ARM-type_fold"/>
</dbReference>
<evidence type="ECO:0000313" key="2">
    <source>
        <dbReference type="Proteomes" id="UP000785679"/>
    </source>
</evidence>
<gene>
    <name evidence="1" type="ORF">FGO68_gene27</name>
</gene>
<accession>A0A8J8SXI9</accession>
<dbReference type="Gene3D" id="1.25.10.10">
    <property type="entry name" value="Leucine-rich Repeat Variant"/>
    <property type="match status" value="1"/>
</dbReference>